<dbReference type="InterPro" id="IPR000757">
    <property type="entry name" value="Beta-glucanase-like"/>
</dbReference>
<reference evidence="3" key="1">
    <citation type="journal article" date="2021" name="IMA Fungus">
        <title>Genomic characterization of three marine fungi, including Emericellopsis atlantica sp. nov. with signatures of a generalist lifestyle and marine biomass degradation.</title>
        <authorList>
            <person name="Hagestad O.C."/>
            <person name="Hou L."/>
            <person name="Andersen J.H."/>
            <person name="Hansen E.H."/>
            <person name="Altermark B."/>
            <person name="Li C."/>
            <person name="Kuhnert E."/>
            <person name="Cox R.J."/>
            <person name="Crous P.W."/>
            <person name="Spatafora J.W."/>
            <person name="Lail K."/>
            <person name="Amirebrahimi M."/>
            <person name="Lipzen A."/>
            <person name="Pangilinan J."/>
            <person name="Andreopoulos W."/>
            <person name="Hayes R.D."/>
            <person name="Ng V."/>
            <person name="Grigoriev I.V."/>
            <person name="Jackson S.A."/>
            <person name="Sutton T.D.S."/>
            <person name="Dobson A.D.W."/>
            <person name="Rama T."/>
        </authorList>
    </citation>
    <scope>NUCLEOTIDE SEQUENCE</scope>
    <source>
        <strain evidence="3">TS7</strain>
    </source>
</reference>
<name>A0A9P8CLN2_9HYPO</name>
<dbReference type="Gene3D" id="2.60.120.200">
    <property type="match status" value="1"/>
</dbReference>
<dbReference type="Pfam" id="PF00722">
    <property type="entry name" value="Glyco_hydro_16"/>
    <property type="match status" value="1"/>
</dbReference>
<dbReference type="OrthoDB" id="192832at2759"/>
<dbReference type="Proteomes" id="UP000887229">
    <property type="component" value="Unassembled WGS sequence"/>
</dbReference>
<gene>
    <name evidence="3" type="ORF">F5Z01DRAFT_466421</name>
</gene>
<dbReference type="InterPro" id="IPR013320">
    <property type="entry name" value="ConA-like_dom_sf"/>
</dbReference>
<keyword evidence="4" id="KW-1185">Reference proteome</keyword>
<proteinExistence type="predicted"/>
<dbReference type="GO" id="GO:0004553">
    <property type="term" value="F:hydrolase activity, hydrolyzing O-glycosyl compounds"/>
    <property type="evidence" value="ECO:0007669"/>
    <property type="project" value="InterPro"/>
</dbReference>
<dbReference type="GO" id="GO:0005975">
    <property type="term" value="P:carbohydrate metabolic process"/>
    <property type="evidence" value="ECO:0007669"/>
    <property type="project" value="InterPro"/>
</dbReference>
<dbReference type="GeneID" id="70290859"/>
<feature type="signal peptide" evidence="1">
    <location>
        <begin position="1"/>
        <end position="18"/>
    </location>
</feature>
<dbReference type="InterPro" id="IPR050546">
    <property type="entry name" value="Glycosyl_Hydrlase_16"/>
</dbReference>
<feature type="chain" id="PRO_5040403170" evidence="1">
    <location>
        <begin position="19"/>
        <end position="281"/>
    </location>
</feature>
<dbReference type="EMBL" id="MU251291">
    <property type="protein sequence ID" value="KAG9249781.1"/>
    <property type="molecule type" value="Genomic_DNA"/>
</dbReference>
<accession>A0A9P8CLN2</accession>
<evidence type="ECO:0000313" key="4">
    <source>
        <dbReference type="Proteomes" id="UP000887229"/>
    </source>
</evidence>
<evidence type="ECO:0000259" key="2">
    <source>
        <dbReference type="PROSITE" id="PS51762"/>
    </source>
</evidence>
<dbReference type="PANTHER" id="PTHR10963:SF60">
    <property type="entry name" value="GRAM-NEGATIVE BACTERIA-BINDING PROTEIN 1-RELATED"/>
    <property type="match status" value="1"/>
</dbReference>
<comment type="caution">
    <text evidence="3">The sequence shown here is derived from an EMBL/GenBank/DDBJ whole genome shotgun (WGS) entry which is preliminary data.</text>
</comment>
<dbReference type="AlphaFoldDB" id="A0A9P8CLN2"/>
<dbReference type="CDD" id="cd02182">
    <property type="entry name" value="GH16_Strep_laminarinase_like"/>
    <property type="match status" value="1"/>
</dbReference>
<dbReference type="PANTHER" id="PTHR10963">
    <property type="entry name" value="GLYCOSYL HYDROLASE-RELATED"/>
    <property type="match status" value="1"/>
</dbReference>
<evidence type="ECO:0000256" key="1">
    <source>
        <dbReference type="SAM" id="SignalP"/>
    </source>
</evidence>
<dbReference type="PROSITE" id="PS51762">
    <property type="entry name" value="GH16_2"/>
    <property type="match status" value="1"/>
</dbReference>
<protein>
    <submittedName>
        <fullName evidence="3">Concanavalin A-like lectin/glucanase domain-containing protein</fullName>
    </submittedName>
</protein>
<feature type="domain" description="GH16" evidence="2">
    <location>
        <begin position="29"/>
        <end position="281"/>
    </location>
</feature>
<organism evidence="3 4">
    <name type="scientific">Emericellopsis atlantica</name>
    <dbReference type="NCBI Taxonomy" id="2614577"/>
    <lineage>
        <taxon>Eukaryota</taxon>
        <taxon>Fungi</taxon>
        <taxon>Dikarya</taxon>
        <taxon>Ascomycota</taxon>
        <taxon>Pezizomycotina</taxon>
        <taxon>Sordariomycetes</taxon>
        <taxon>Hypocreomycetidae</taxon>
        <taxon>Hypocreales</taxon>
        <taxon>Bionectriaceae</taxon>
        <taxon>Emericellopsis</taxon>
    </lineage>
</organism>
<dbReference type="RefSeq" id="XP_046113705.1">
    <property type="nucleotide sequence ID" value="XM_046259956.1"/>
</dbReference>
<keyword evidence="1" id="KW-0732">Signal</keyword>
<sequence>MRTFTLFVFLTSAFKACAIKPPSIDGMGLTWYDAFDGCAGCELNLDEWEYRLHLEHNKELQEYTDSNKNAQLSGGDTLQLVPWKDNKGEWTSARVETLDSWTPQPGKKMRWQASLRMGDASARQGIWNAFWLLGDSIRHGTEWPMCGELDAFEQVNGVMEGHGTVHCGDEAGGICDEPNGLGASVAMPDNDFHDWAVEIDRTSDDWKTETISWMMDGSSFHKVSGSDVKDEHVWATLAHSPFFMIFNVAVGGTWPGDPDNATQDGYANMMEVLYAAVYETK</sequence>
<evidence type="ECO:0000313" key="3">
    <source>
        <dbReference type="EMBL" id="KAG9249781.1"/>
    </source>
</evidence>
<dbReference type="SUPFAM" id="SSF49899">
    <property type="entry name" value="Concanavalin A-like lectins/glucanases"/>
    <property type="match status" value="1"/>
</dbReference>